<evidence type="ECO:0000313" key="1">
    <source>
        <dbReference type="EMBL" id="KYP57055.1"/>
    </source>
</evidence>
<evidence type="ECO:0000313" key="2">
    <source>
        <dbReference type="Proteomes" id="UP000075243"/>
    </source>
</evidence>
<dbReference type="EMBL" id="CM003613">
    <property type="protein sequence ID" value="KYP57055.1"/>
    <property type="molecule type" value="Genomic_DNA"/>
</dbReference>
<organism evidence="1 2">
    <name type="scientific">Cajanus cajan</name>
    <name type="common">Pigeon pea</name>
    <name type="synonym">Cajanus indicus</name>
    <dbReference type="NCBI Taxonomy" id="3821"/>
    <lineage>
        <taxon>Eukaryota</taxon>
        <taxon>Viridiplantae</taxon>
        <taxon>Streptophyta</taxon>
        <taxon>Embryophyta</taxon>
        <taxon>Tracheophyta</taxon>
        <taxon>Spermatophyta</taxon>
        <taxon>Magnoliopsida</taxon>
        <taxon>eudicotyledons</taxon>
        <taxon>Gunneridae</taxon>
        <taxon>Pentapetalae</taxon>
        <taxon>rosids</taxon>
        <taxon>fabids</taxon>
        <taxon>Fabales</taxon>
        <taxon>Fabaceae</taxon>
        <taxon>Papilionoideae</taxon>
        <taxon>50 kb inversion clade</taxon>
        <taxon>NPAAA clade</taxon>
        <taxon>indigoferoid/millettioid clade</taxon>
        <taxon>Phaseoleae</taxon>
        <taxon>Cajanus</taxon>
    </lineage>
</organism>
<gene>
    <name evidence="1" type="ORF">KK1_003309</name>
</gene>
<dbReference type="Gramene" id="C.cajan_03235.t">
    <property type="protein sequence ID" value="C.cajan_03235.t.cds1"/>
    <property type="gene ID" value="C.cajan_03235"/>
</dbReference>
<evidence type="ECO:0008006" key="3">
    <source>
        <dbReference type="Google" id="ProtNLM"/>
    </source>
</evidence>
<keyword evidence="2" id="KW-1185">Reference proteome</keyword>
<dbReference type="AlphaFoldDB" id="A0A151SQJ7"/>
<dbReference type="Proteomes" id="UP000075243">
    <property type="component" value="Chromosome 11"/>
</dbReference>
<sequence>MTTPILTKMVGLVRTHQTRAKIKKLKLQLRMSKKNSTITEYLLSIKKTIDSLAAIGSPISEEEHIEAILDGLLEEFDYFITYITSCLDPYSIDDIEALLLEQEERFDKHRKTEQNFIQANIAIVNSQMVNIGRGIGEQQYACGTSYGRGGRNNNRGGFNNYRRGRNTSERGFNRNSWF</sequence>
<reference evidence="1 2" key="1">
    <citation type="journal article" date="2012" name="Nat. Biotechnol.">
        <title>Draft genome sequence of pigeonpea (Cajanus cajan), an orphan legume crop of resource-poor farmers.</title>
        <authorList>
            <person name="Varshney R.K."/>
            <person name="Chen W."/>
            <person name="Li Y."/>
            <person name="Bharti A.K."/>
            <person name="Saxena R.K."/>
            <person name="Schlueter J.A."/>
            <person name="Donoghue M.T."/>
            <person name="Azam S."/>
            <person name="Fan G."/>
            <person name="Whaley A.M."/>
            <person name="Farmer A.D."/>
            <person name="Sheridan J."/>
            <person name="Iwata A."/>
            <person name="Tuteja R."/>
            <person name="Penmetsa R.V."/>
            <person name="Wu W."/>
            <person name="Upadhyaya H.D."/>
            <person name="Yang S.P."/>
            <person name="Shah T."/>
            <person name="Saxena K.B."/>
            <person name="Michael T."/>
            <person name="McCombie W.R."/>
            <person name="Yang B."/>
            <person name="Zhang G."/>
            <person name="Yang H."/>
            <person name="Wang J."/>
            <person name="Spillane C."/>
            <person name="Cook D.R."/>
            <person name="May G.D."/>
            <person name="Xu X."/>
            <person name="Jackson S.A."/>
        </authorList>
    </citation>
    <scope>NUCLEOTIDE SEQUENCE [LARGE SCALE GENOMIC DNA]</scope>
    <source>
        <strain evidence="2">cv. Asha</strain>
    </source>
</reference>
<dbReference type="PANTHER" id="PTHR47481">
    <property type="match status" value="1"/>
</dbReference>
<dbReference type="PANTHER" id="PTHR47481:SF31">
    <property type="entry name" value="OS01G0873500 PROTEIN"/>
    <property type="match status" value="1"/>
</dbReference>
<dbReference type="Pfam" id="PF14223">
    <property type="entry name" value="Retrotran_gag_2"/>
    <property type="match status" value="1"/>
</dbReference>
<protein>
    <recommendedName>
        <fullName evidence="3">Retrovirus-related Pol polyprotein from transposon TNT 1-94</fullName>
    </recommendedName>
</protein>
<name>A0A151SQJ7_CAJCA</name>
<proteinExistence type="predicted"/>
<accession>A0A151SQJ7</accession>